<sequence>MSNAKHATASYSHDTVAPATTIWALFKAVSDWKNWNAGVHDCSLEGPFATGSWFSMVLPDHDVIRSQLVEVTEPHLFSDETTLGDVVVRVTHQIDPLPDGRNRITYEIDVVGENAQDICTGVSSDFPQVLQGLVAQAEGRV</sequence>
<gene>
    <name evidence="1" type="ORF">PQR63_05160</name>
</gene>
<dbReference type="Gene3D" id="3.30.530.20">
    <property type="match status" value="1"/>
</dbReference>
<comment type="caution">
    <text evidence="1">The sequence shown here is derived from an EMBL/GenBank/DDBJ whole genome shotgun (WGS) entry which is preliminary data.</text>
</comment>
<keyword evidence="2" id="KW-1185">Reference proteome</keyword>
<evidence type="ECO:0000313" key="1">
    <source>
        <dbReference type="EMBL" id="MFL9877754.1"/>
    </source>
</evidence>
<dbReference type="InterPro" id="IPR019587">
    <property type="entry name" value="Polyketide_cyclase/dehydratase"/>
</dbReference>
<dbReference type="SUPFAM" id="SSF55961">
    <property type="entry name" value="Bet v1-like"/>
    <property type="match status" value="1"/>
</dbReference>
<accession>A0ABW8Z623</accession>
<reference evidence="1 2" key="1">
    <citation type="journal article" date="2024" name="Chem. Sci.">
        <title>Discovery of megapolipeptins by genome mining of a Burkholderiales bacteria collection.</title>
        <authorList>
            <person name="Paulo B.S."/>
            <person name="Recchia M.J.J."/>
            <person name="Lee S."/>
            <person name="Fergusson C.H."/>
            <person name="Romanowski S.B."/>
            <person name="Hernandez A."/>
            <person name="Krull N."/>
            <person name="Liu D.Y."/>
            <person name="Cavanagh H."/>
            <person name="Bos A."/>
            <person name="Gray C.A."/>
            <person name="Murphy B.T."/>
            <person name="Linington R.G."/>
            <person name="Eustaquio A.S."/>
        </authorList>
    </citation>
    <scope>NUCLEOTIDE SEQUENCE [LARGE SCALE GENOMIC DNA]</scope>
    <source>
        <strain evidence="1 2">RL21-008-BIB-B</strain>
    </source>
</reference>
<dbReference type="InterPro" id="IPR023393">
    <property type="entry name" value="START-like_dom_sf"/>
</dbReference>
<organism evidence="1 2">
    <name type="scientific">Herbaspirillum rhizosphaerae</name>
    <dbReference type="NCBI Taxonomy" id="346179"/>
    <lineage>
        <taxon>Bacteria</taxon>
        <taxon>Pseudomonadati</taxon>
        <taxon>Pseudomonadota</taxon>
        <taxon>Betaproteobacteria</taxon>
        <taxon>Burkholderiales</taxon>
        <taxon>Oxalobacteraceae</taxon>
        <taxon>Herbaspirillum</taxon>
    </lineage>
</organism>
<dbReference type="RefSeq" id="WP_408166226.1">
    <property type="nucleotide sequence ID" value="NZ_JAQQFR010000003.1"/>
</dbReference>
<dbReference type="Pfam" id="PF10604">
    <property type="entry name" value="Polyketide_cyc2"/>
    <property type="match status" value="1"/>
</dbReference>
<evidence type="ECO:0000313" key="2">
    <source>
        <dbReference type="Proteomes" id="UP001629214"/>
    </source>
</evidence>
<protein>
    <submittedName>
        <fullName evidence="1">SRPBCC family protein</fullName>
    </submittedName>
</protein>
<proteinExistence type="predicted"/>
<dbReference type="EMBL" id="JAQQFR010000003">
    <property type="protein sequence ID" value="MFL9877754.1"/>
    <property type="molecule type" value="Genomic_DNA"/>
</dbReference>
<name>A0ABW8Z623_9BURK</name>
<dbReference type="Proteomes" id="UP001629214">
    <property type="component" value="Unassembled WGS sequence"/>
</dbReference>